<evidence type="ECO:0000313" key="9">
    <source>
        <dbReference type="Proteomes" id="UP000054815"/>
    </source>
</evidence>
<dbReference type="GO" id="GO:0006883">
    <property type="term" value="P:intracellular sodium ion homeostasis"/>
    <property type="evidence" value="ECO:0007669"/>
    <property type="project" value="TreeGrafter"/>
</dbReference>
<feature type="transmembrane region" description="Helical" evidence="7">
    <location>
        <begin position="675"/>
        <end position="700"/>
    </location>
</feature>
<dbReference type="InterPro" id="IPR000402">
    <property type="entry name" value="Na/K_ATPase_sub_beta"/>
</dbReference>
<dbReference type="GO" id="GO:0005890">
    <property type="term" value="C:sodium:potassium-exchanging ATPase complex"/>
    <property type="evidence" value="ECO:0007669"/>
    <property type="project" value="InterPro"/>
</dbReference>
<comment type="caution">
    <text evidence="8">The sequence shown here is derived from an EMBL/GenBank/DDBJ whole genome shotgun (WGS) entry which is preliminary data.</text>
</comment>
<organism evidence="8 9">
    <name type="scientific">Trichinella pseudospiralis</name>
    <name type="common">Parasitic roundworm</name>
    <dbReference type="NCBI Taxonomy" id="6337"/>
    <lineage>
        <taxon>Eukaryota</taxon>
        <taxon>Metazoa</taxon>
        <taxon>Ecdysozoa</taxon>
        <taxon>Nematoda</taxon>
        <taxon>Enoplea</taxon>
        <taxon>Dorylaimia</taxon>
        <taxon>Trichinellida</taxon>
        <taxon>Trichinellidae</taxon>
        <taxon>Trichinella</taxon>
    </lineage>
</organism>
<dbReference type="PANTHER" id="PTHR11523:SF28">
    <property type="entry name" value="NA_K-ATPASE BETA SUBUNIT ISOFORM 4-RELATED"/>
    <property type="match status" value="1"/>
</dbReference>
<comment type="subcellular location">
    <subcellularLocation>
        <location evidence="1">Membrane</location>
        <topology evidence="1">Single-pass type II membrane protein</topology>
    </subcellularLocation>
</comment>
<dbReference type="Gene3D" id="2.60.40.1660">
    <property type="entry name" value="Na, k-atpase alpha subunit"/>
    <property type="match status" value="1"/>
</dbReference>
<evidence type="ECO:0000256" key="1">
    <source>
        <dbReference type="ARBA" id="ARBA00004606"/>
    </source>
</evidence>
<evidence type="ECO:0000256" key="2">
    <source>
        <dbReference type="ARBA" id="ARBA00005876"/>
    </source>
</evidence>
<evidence type="ECO:0000256" key="3">
    <source>
        <dbReference type="ARBA" id="ARBA00022692"/>
    </source>
</evidence>
<sequence>MDYSSMNLFPRRPVSENVFTLECGTLNALEVQDFQRSRRWISQKLCNQILQPEKRTVDHYYHAEPPFPIFQQDMPGRSKTPEWSIVDFPVEEIESAGLFESVPTNQNMMGSRSFAYLESLSHVEIDPAELGNCLAICNVHKHLMMAYSTSSSANVLKASIFSYNTEKENELFLEEIDTRDFRLNDAIYQVEIAPPDGQSAAICLARTSRQQLHLVNLFQMDNTVDLSVVQDNVIAFQMNPHFEGEYCVVLNDGKVLQKHLEHKSCSTVGLCEHKTLPVLCEWDSHPKCLYLKHDNILSLYDMRSNQQTSLLSDEKNICCMQLARNGKNFFLYATEFLLKIVDLRMFDRPLLEWNHMLLDKPKYLDHIFKNNAELNNEVDIFLVGRQSNETIVFNAFGCDEKNSLLCSKEPPYAMNNVEDLLLWMQSHQPLWHLPKEAVRRALAPYRGFRSLVNENVPSEINIYLSDVGDLHYQCTAAVDKDFCAAMGLKYRVACQKWGELLGYEESFKNTTLTIPCENDEPNDTCSDECCTCGERSTGDNSVCETCGMDLHQAKSIKECLNSRGTIGSLSMPENVPKLKKELKNLQCSIDQNEYLVKLVDIFSKNRALCKMVSRYAIVEEPEALEMDDDVYRADLTIEDLSGSTRSLEPILPGPIGLRTIFYDPSWSPKQRNCCLGIAIVVTCCCIAVLIALFVGLGQVISYINRSDRLKASGLYMIPDLDLHDIAVLVYNPAEKFKPAYQAYVDEIDQYLAAYRNQSEKWSTTTTDCVENSAVGKNKVCNFDLNWLGPNCTSETDYGYATGSPCVLFTLRSVGRWTPVISEEFLKTLKLVDAHHSNRLFDQNHIPLSCSIAQMGDGDPPPVDEQIFRYFPDSGFNKSFILNHSSLPPLMFVQIIEPHRFAELHVMCQIMTVNIDELEGIHTIEFEYNNPRPESSNDKSTFP</sequence>
<keyword evidence="4" id="KW-0735">Signal-anchor</keyword>
<keyword evidence="6 7" id="KW-0472">Membrane</keyword>
<evidence type="ECO:0000256" key="5">
    <source>
        <dbReference type="ARBA" id="ARBA00022989"/>
    </source>
</evidence>
<evidence type="ECO:0000256" key="7">
    <source>
        <dbReference type="SAM" id="Phobius"/>
    </source>
</evidence>
<gene>
    <name evidence="8" type="primary">ATP1B1</name>
    <name evidence="8" type="ORF">T4E_6480</name>
</gene>
<dbReference type="Pfam" id="PF00287">
    <property type="entry name" value="Na_K-ATPase"/>
    <property type="match status" value="1"/>
</dbReference>
<keyword evidence="3 7" id="KW-0812">Transmembrane</keyword>
<name>A0A0V0Y5H9_TRIPS</name>
<accession>A0A0V0Y5H9</accession>
<keyword evidence="5 7" id="KW-1133">Transmembrane helix</keyword>
<dbReference type="Proteomes" id="UP000054815">
    <property type="component" value="Unassembled WGS sequence"/>
</dbReference>
<protein>
    <submittedName>
        <fullName evidence="8">Sodium/potassium-transporting ATPase subunit beta-1</fullName>
    </submittedName>
</protein>
<dbReference type="PANTHER" id="PTHR11523">
    <property type="entry name" value="SODIUM/POTASSIUM-DEPENDENT ATPASE BETA SUBUNIT"/>
    <property type="match status" value="1"/>
</dbReference>
<evidence type="ECO:0000256" key="6">
    <source>
        <dbReference type="ARBA" id="ARBA00023136"/>
    </source>
</evidence>
<dbReference type="STRING" id="6337.A0A0V0Y5H9"/>
<dbReference type="InterPro" id="IPR036322">
    <property type="entry name" value="WD40_repeat_dom_sf"/>
</dbReference>
<dbReference type="GO" id="GO:1990573">
    <property type="term" value="P:potassium ion import across plasma membrane"/>
    <property type="evidence" value="ECO:0007669"/>
    <property type="project" value="TreeGrafter"/>
</dbReference>
<evidence type="ECO:0000313" key="8">
    <source>
        <dbReference type="EMBL" id="KRX95569.1"/>
    </source>
</evidence>
<evidence type="ECO:0000256" key="4">
    <source>
        <dbReference type="ARBA" id="ARBA00022968"/>
    </source>
</evidence>
<dbReference type="GO" id="GO:0030007">
    <property type="term" value="P:intracellular potassium ion homeostasis"/>
    <property type="evidence" value="ECO:0007669"/>
    <property type="project" value="TreeGrafter"/>
</dbReference>
<dbReference type="GO" id="GO:0001671">
    <property type="term" value="F:ATPase activator activity"/>
    <property type="evidence" value="ECO:0007669"/>
    <property type="project" value="TreeGrafter"/>
</dbReference>
<dbReference type="InterPro" id="IPR038702">
    <property type="entry name" value="Na/K_ATPase_sub_beta_sf"/>
</dbReference>
<proteinExistence type="inferred from homology"/>
<comment type="similarity">
    <text evidence="2">Belongs to the X(+)/potassium ATPases subunit beta family.</text>
</comment>
<reference evidence="8 9" key="1">
    <citation type="submission" date="2015-01" db="EMBL/GenBank/DDBJ databases">
        <title>Evolution of Trichinella species and genotypes.</title>
        <authorList>
            <person name="Korhonen P.K."/>
            <person name="Edoardo P."/>
            <person name="Giuseppe L.R."/>
            <person name="Gasser R.B."/>
        </authorList>
    </citation>
    <scope>NUCLEOTIDE SEQUENCE [LARGE SCALE GENOMIC DNA]</scope>
    <source>
        <strain evidence="8">ISS141</strain>
    </source>
</reference>
<dbReference type="EMBL" id="JYDU01000054">
    <property type="protein sequence ID" value="KRX95569.1"/>
    <property type="molecule type" value="Genomic_DNA"/>
</dbReference>
<dbReference type="AlphaFoldDB" id="A0A0V0Y5H9"/>
<dbReference type="GO" id="GO:0036376">
    <property type="term" value="P:sodium ion export across plasma membrane"/>
    <property type="evidence" value="ECO:0007669"/>
    <property type="project" value="TreeGrafter"/>
</dbReference>
<dbReference type="SUPFAM" id="SSF50978">
    <property type="entry name" value="WD40 repeat-like"/>
    <property type="match status" value="1"/>
</dbReference>